<dbReference type="Proteomes" id="UP001596044">
    <property type="component" value="Unassembled WGS sequence"/>
</dbReference>
<accession>A0ABW0K9A9</accession>
<comment type="caution">
    <text evidence="1">The sequence shown here is derived from an EMBL/GenBank/DDBJ whole genome shotgun (WGS) entry which is preliminary data.</text>
</comment>
<sequence length="386" mass="45235">MTTSLLNFDNIEREREEKREAVSKTAIPELVTVSPEANPYKDSRFPNDIYDYLLPDGSRFGLFADPYATMKYVDVSLGARNGRYWLEQRLEDHTFTEREIKLMLFLSEHRVATRNQISKVVFPETDKKSIVIDFLQKCRKRGIICAFSWVSPLEDEFKKPLIYGLTRPGAEAVSILFHKQVEEDFQFHPINFPAGRGPNMNTFYLDLIANELYSELVRIDRVISWQRRPQLRLPDGGQHHPAAVFEVIKDDADFRVFWVETIRVGKDWINRVMLRFKRTQSAYERLSLYQRPARVIIIVDGDSRIPLLAKLAEEYMPDVKCRFTSDERLLQGLSPDTFISWSNEEQVMKVSKIPFLQEGYEGMTASEYHSKQQFNVEEEDMDEYEE</sequence>
<proteinExistence type="predicted"/>
<gene>
    <name evidence="1" type="ORF">ACFPOG_12735</name>
</gene>
<dbReference type="RefSeq" id="WP_377524772.1">
    <property type="nucleotide sequence ID" value="NZ_JBHSMJ010000017.1"/>
</dbReference>
<keyword evidence="2" id="KW-1185">Reference proteome</keyword>
<evidence type="ECO:0000313" key="1">
    <source>
        <dbReference type="EMBL" id="MFC5449131.1"/>
    </source>
</evidence>
<protein>
    <submittedName>
        <fullName evidence="1">Uncharacterized protein</fullName>
    </submittedName>
</protein>
<dbReference type="EMBL" id="JBHSMJ010000017">
    <property type="protein sequence ID" value="MFC5449131.1"/>
    <property type="molecule type" value="Genomic_DNA"/>
</dbReference>
<reference evidence="2" key="1">
    <citation type="journal article" date="2019" name="Int. J. Syst. Evol. Microbiol.">
        <title>The Global Catalogue of Microorganisms (GCM) 10K type strain sequencing project: providing services to taxonomists for standard genome sequencing and annotation.</title>
        <authorList>
            <consortium name="The Broad Institute Genomics Platform"/>
            <consortium name="The Broad Institute Genome Sequencing Center for Infectious Disease"/>
            <person name="Wu L."/>
            <person name="Ma J."/>
        </authorList>
    </citation>
    <scope>NUCLEOTIDE SEQUENCE [LARGE SCALE GENOMIC DNA]</scope>
    <source>
        <strain evidence="2">KACC 11904</strain>
    </source>
</reference>
<name>A0ABW0K9A9_9BACL</name>
<organism evidence="1 2">
    <name type="scientific">Paenibacillus aestuarii</name>
    <dbReference type="NCBI Taxonomy" id="516965"/>
    <lineage>
        <taxon>Bacteria</taxon>
        <taxon>Bacillati</taxon>
        <taxon>Bacillota</taxon>
        <taxon>Bacilli</taxon>
        <taxon>Bacillales</taxon>
        <taxon>Paenibacillaceae</taxon>
        <taxon>Paenibacillus</taxon>
    </lineage>
</organism>
<evidence type="ECO:0000313" key="2">
    <source>
        <dbReference type="Proteomes" id="UP001596044"/>
    </source>
</evidence>